<keyword evidence="2" id="KW-1133">Transmembrane helix</keyword>
<dbReference type="RefSeq" id="WP_315735195.1">
    <property type="nucleotide sequence ID" value="NZ_JAVYII010000009.1"/>
</dbReference>
<keyword evidence="2" id="KW-0472">Membrane</keyword>
<feature type="transmembrane region" description="Helical" evidence="2">
    <location>
        <begin position="784"/>
        <end position="804"/>
    </location>
</feature>
<keyword evidence="2" id="KW-0812">Transmembrane</keyword>
<feature type="transmembrane region" description="Helical" evidence="2">
    <location>
        <begin position="754"/>
        <end position="778"/>
    </location>
</feature>
<dbReference type="CDD" id="cd18785">
    <property type="entry name" value="SF2_C"/>
    <property type="match status" value="1"/>
</dbReference>
<evidence type="ECO:0000259" key="3">
    <source>
        <dbReference type="PROSITE" id="PS51192"/>
    </source>
</evidence>
<keyword evidence="4" id="KW-0547">Nucleotide-binding</keyword>
<dbReference type="GO" id="GO:0004386">
    <property type="term" value="F:helicase activity"/>
    <property type="evidence" value="ECO:0007669"/>
    <property type="project" value="UniProtKB-KW"/>
</dbReference>
<evidence type="ECO:0000256" key="1">
    <source>
        <dbReference type="SAM" id="MobiDB-lite"/>
    </source>
</evidence>
<name>A0ABU3Q0G1_9ACTN</name>
<dbReference type="InterPro" id="IPR027417">
    <property type="entry name" value="P-loop_NTPase"/>
</dbReference>
<proteinExistence type="predicted"/>
<dbReference type="SMART" id="SM00487">
    <property type="entry name" value="DEXDc"/>
    <property type="match status" value="1"/>
</dbReference>
<keyword evidence="4" id="KW-0347">Helicase</keyword>
<evidence type="ECO:0000313" key="5">
    <source>
        <dbReference type="Proteomes" id="UP001268542"/>
    </source>
</evidence>
<accession>A0ABU3Q0G1</accession>
<dbReference type="Gene3D" id="3.40.50.300">
    <property type="entry name" value="P-loop containing nucleotide triphosphate hydrolases"/>
    <property type="match status" value="2"/>
</dbReference>
<dbReference type="PANTHER" id="PTHR47396:SF1">
    <property type="entry name" value="ATP-DEPENDENT HELICASE IRC3-RELATED"/>
    <property type="match status" value="1"/>
</dbReference>
<keyword evidence="4" id="KW-0067">ATP-binding</keyword>
<evidence type="ECO:0000313" key="4">
    <source>
        <dbReference type="EMBL" id="MDT9594931.1"/>
    </source>
</evidence>
<feature type="region of interest" description="Disordered" evidence="1">
    <location>
        <begin position="117"/>
        <end position="150"/>
    </location>
</feature>
<evidence type="ECO:0000256" key="2">
    <source>
        <dbReference type="SAM" id="Phobius"/>
    </source>
</evidence>
<feature type="compositionally biased region" description="Acidic residues" evidence="1">
    <location>
        <begin position="122"/>
        <end position="150"/>
    </location>
</feature>
<dbReference type="EMBL" id="JAVYII010000009">
    <property type="protein sequence ID" value="MDT9594931.1"/>
    <property type="molecule type" value="Genomic_DNA"/>
</dbReference>
<dbReference type="Proteomes" id="UP001268542">
    <property type="component" value="Unassembled WGS sequence"/>
</dbReference>
<dbReference type="InterPro" id="IPR006935">
    <property type="entry name" value="Helicase/UvrB_N"/>
</dbReference>
<keyword evidence="5" id="KW-1185">Reference proteome</keyword>
<dbReference type="PANTHER" id="PTHR47396">
    <property type="entry name" value="TYPE I RESTRICTION ENZYME ECOKI R PROTEIN"/>
    <property type="match status" value="1"/>
</dbReference>
<feature type="domain" description="Helicase ATP-binding" evidence="3">
    <location>
        <begin position="30"/>
        <end position="232"/>
    </location>
</feature>
<keyword evidence="4" id="KW-0378">Hydrolase</keyword>
<dbReference type="InterPro" id="IPR014001">
    <property type="entry name" value="Helicase_ATP-bd"/>
</dbReference>
<dbReference type="SUPFAM" id="SSF52540">
    <property type="entry name" value="P-loop containing nucleoside triphosphate hydrolases"/>
    <property type="match status" value="2"/>
</dbReference>
<protein>
    <submittedName>
        <fullName evidence="4">DEAD/DEAH box helicase family protein</fullName>
    </submittedName>
</protein>
<dbReference type="Pfam" id="PF04851">
    <property type="entry name" value="ResIII"/>
    <property type="match status" value="1"/>
</dbReference>
<dbReference type="InterPro" id="IPR050742">
    <property type="entry name" value="Helicase_Restrict-Modif_Enz"/>
</dbReference>
<reference evidence="4 5" key="1">
    <citation type="submission" date="2023-08" db="EMBL/GenBank/DDBJ databases">
        <title>Nocardioides seae sp. nov., a bacterium isolated from a soil.</title>
        <authorList>
            <person name="Wang X."/>
        </authorList>
    </citation>
    <scope>NUCLEOTIDE SEQUENCE [LARGE SCALE GENOMIC DNA]</scope>
    <source>
        <strain evidence="4 5">YZH12</strain>
    </source>
</reference>
<sequence length="1014" mass="106624">MTSGPAGGGVTWRRHQRLALDALAADHARATATGAPSRSWVVLPPGSGKTWVGLGVAAQSLAAGEASRVVVLAPNTAIQAQWVRAAAAFGLEAGSDRELTAAVNVLTYQSVAVFARSGQDGDGSDDGSGEDDEGGDLPDELPEEVDDEPEDPADALLARLHPNGAALVERMAQGGPLLLVLDECHHLLDLWGELLVALLSRVPRARVLGLTATPRETLSGPQAALVEELFGAVGFAASVPAVVREGDLAPFAEAAWFTRPTSAELDWLAESAQRFAELGVLLEDPDFGTRPFLEWLSEQYVTPHDTSGRPVPWSTIALAEPERADALLRLAHSGRLPVPDGARLTEEHRADPSLDDRMLLLDDWMRRCVLLSDDPRDAEVVEVVRRTLPAVGRVWTRHGVRRGRSVVDRVLARSEAKADACVEILAGTAADLGERTRALVLCDHESATATLPMTLQGVVDARAGSAWAILERLCGDPATADLAPVLVTGRSVAGAEGTMRALAAHVAERDPALGATLRLEAVPDAPLARLVGTSGAWRSRRWVGHVTDFFEIGRSRVLVGTKGLLGEGWDARRVTGVVDLTSSTTSQSVVQVRGRSLRTDPSWPEKVAVNWTVTCLAPEHPQGDADWARLVRKHTGFFGVDDAGDVVDGVAHLDPLLSPFRPPALDDVAGLNARAVVRAGDLEGVRRRWRVGEAYADVAGAAVRVRLRGERATAVVPAGEDGSPLAPVLAPRRAPEPSADALARIDHLGPRRTVVGGASGAGLGAFVGAVVALPLLLVGSAAPALVALVLAVLVGAGAGGWVALQRHRAEVTRTRLAREAHVAATVAIATAVPEPHLVAAAVADALHAVGDSPVGADGLEVARDDDGTYRCRLHGVDEPTAATFATALEEALGPLERPRYVVQRRTLSAASARALCASGAPGAPGAPDTDEHAAARDEALAGRLPADGEVWHPVPTVLGNRADRARAYARAWAHWLDGDPQPRWRGSPEGAGVLAAQHGSDPFDVATVIRRHWG</sequence>
<dbReference type="PROSITE" id="PS51192">
    <property type="entry name" value="HELICASE_ATP_BIND_1"/>
    <property type="match status" value="1"/>
</dbReference>
<organism evidence="4 5">
    <name type="scientific">Nocardioides imazamoxiresistens</name>
    <dbReference type="NCBI Taxonomy" id="3231893"/>
    <lineage>
        <taxon>Bacteria</taxon>
        <taxon>Bacillati</taxon>
        <taxon>Actinomycetota</taxon>
        <taxon>Actinomycetes</taxon>
        <taxon>Propionibacteriales</taxon>
        <taxon>Nocardioidaceae</taxon>
        <taxon>Nocardioides</taxon>
    </lineage>
</organism>
<gene>
    <name evidence="4" type="ORF">RDV89_17715</name>
</gene>
<comment type="caution">
    <text evidence="4">The sequence shown here is derived from an EMBL/GenBank/DDBJ whole genome shotgun (WGS) entry which is preliminary data.</text>
</comment>